<gene>
    <name evidence="2" type="ORF">NCTC13316_00182</name>
</gene>
<dbReference type="InterPro" id="IPR014710">
    <property type="entry name" value="RmlC-like_jellyroll"/>
</dbReference>
<dbReference type="AlphaFoldDB" id="A0A378JGJ7"/>
<evidence type="ECO:0000313" key="3">
    <source>
        <dbReference type="Proteomes" id="UP000254794"/>
    </source>
</evidence>
<evidence type="ECO:0000259" key="1">
    <source>
        <dbReference type="Pfam" id="PF07883"/>
    </source>
</evidence>
<reference evidence="2 3" key="1">
    <citation type="submission" date="2018-06" db="EMBL/GenBank/DDBJ databases">
        <authorList>
            <consortium name="Pathogen Informatics"/>
            <person name="Doyle S."/>
        </authorList>
    </citation>
    <scope>NUCLEOTIDE SEQUENCE [LARGE SCALE GENOMIC DNA]</scope>
    <source>
        <strain evidence="2 3">NCTC13316</strain>
    </source>
</reference>
<name>A0A378JGJ7_9GAMM</name>
<dbReference type="OrthoDB" id="4205621at2"/>
<dbReference type="EMBL" id="UGOD01000001">
    <property type="protein sequence ID" value="STX50117.1"/>
    <property type="molecule type" value="Genomic_DNA"/>
</dbReference>
<dbReference type="Gene3D" id="2.60.120.10">
    <property type="entry name" value="Jelly Rolls"/>
    <property type="match status" value="1"/>
</dbReference>
<protein>
    <recommendedName>
        <fullName evidence="1">Cupin type-2 domain-containing protein</fullName>
    </recommendedName>
</protein>
<dbReference type="Proteomes" id="UP000254794">
    <property type="component" value="Unassembled WGS sequence"/>
</dbReference>
<feature type="domain" description="Cupin type-2" evidence="1">
    <location>
        <begin position="45"/>
        <end position="94"/>
    </location>
</feature>
<organism evidence="2 3">
    <name type="scientific">Legionella busanensis</name>
    <dbReference type="NCBI Taxonomy" id="190655"/>
    <lineage>
        <taxon>Bacteria</taxon>
        <taxon>Pseudomonadati</taxon>
        <taxon>Pseudomonadota</taxon>
        <taxon>Gammaproteobacteria</taxon>
        <taxon>Legionellales</taxon>
        <taxon>Legionellaceae</taxon>
        <taxon>Legionella</taxon>
    </lineage>
</organism>
<accession>A0A378JGJ7</accession>
<dbReference type="SUPFAM" id="SSF51182">
    <property type="entry name" value="RmlC-like cupins"/>
    <property type="match status" value="1"/>
</dbReference>
<sequence>MKYFLLFTGSDQKSYFKEESALPETEEPLGSYSSKIEVDTMRFRTYPAGKVFPMHTAPTKQFIIYQEGEVEVEASGGETKIFKAGDVLFATDTTGTGHISRTLTAGRAIIITVKDE</sequence>
<dbReference type="RefSeq" id="WP_115329646.1">
    <property type="nucleotide sequence ID" value="NZ_CAAAHP010000003.1"/>
</dbReference>
<proteinExistence type="predicted"/>
<dbReference type="InterPro" id="IPR011051">
    <property type="entry name" value="RmlC_Cupin_sf"/>
</dbReference>
<dbReference type="InterPro" id="IPR013096">
    <property type="entry name" value="Cupin_2"/>
</dbReference>
<keyword evidence="3" id="KW-1185">Reference proteome</keyword>
<dbReference type="Pfam" id="PF07883">
    <property type="entry name" value="Cupin_2"/>
    <property type="match status" value="1"/>
</dbReference>
<evidence type="ECO:0000313" key="2">
    <source>
        <dbReference type="EMBL" id="STX50117.1"/>
    </source>
</evidence>